<sequence length="516" mass="58956">MYHLPIIPTSIVAVTFALASLLFTWPSPTYRFSQPSSPNLPMINITHTASFLHSCVLLDSMKALEVSKSDLRHIGKLQEFLPNLEAEDELNEGPVIRKSWEELISNLRTTAHHAQILNSNGIWQTKVLLNEYKAFLRPNSRFKVTVDTVVDKFASALQQFILVSNNLTESVQLAILTHQSLQSRILQAHKRLLIETKQRGFFQYCLNLLLGNGWLMRRESELNAVKTASLIVEAVSPFINNIQIMNEIYKNNLLTLLLPMFRNQRYHNPSTPEDFDTPDLDLQIPGEPILCKSDATGEYWPASIKNYAGVRSTRSEDNNNQSLVFQKYYTVLFFDETISEVPRCFFLTSADREFHTVQIGRIHTTETTYRRFYPKLSNVLASLDLIAAGKAQDPTVKAKHKQFLRVPSQQRVVLYGKYSDKLLFHVGQFLRERYFGNAATSLEAVDPRVLQLSDNARLDYISDILLPEALLLITTAEIYEEASSLSVNPRQYATECLKETDIVDLVNCLRWKPKPI</sequence>
<reference evidence="1" key="1">
    <citation type="submission" date="2009-11" db="EMBL/GenBank/DDBJ databases">
        <authorList>
            <consortium name="The Broad Institute Genome Sequencing Platform"/>
            <person name="Ward D."/>
            <person name="Feldgarden M."/>
            <person name="Earl A."/>
            <person name="Young S.K."/>
            <person name="Zeng Q."/>
            <person name="Koehrsen M."/>
            <person name="Alvarado L."/>
            <person name="Berlin A."/>
            <person name="Bochicchio J."/>
            <person name="Borenstein D."/>
            <person name="Chapman S.B."/>
            <person name="Chen Z."/>
            <person name="Engels R."/>
            <person name="Freedman E."/>
            <person name="Gellesch M."/>
            <person name="Goldberg J."/>
            <person name="Griggs A."/>
            <person name="Gujja S."/>
            <person name="Heilman E."/>
            <person name="Heiman D."/>
            <person name="Hepburn T."/>
            <person name="Howarth C."/>
            <person name="Jen D."/>
            <person name="Larson L."/>
            <person name="Lewis B."/>
            <person name="Mehta T."/>
            <person name="Park D."/>
            <person name="Pearson M."/>
            <person name="Roberts A."/>
            <person name="Saif S."/>
            <person name="Shea T."/>
            <person name="Shenoy N."/>
            <person name="Sisk P."/>
            <person name="Stolte C."/>
            <person name="Sykes S."/>
            <person name="Thomson T."/>
            <person name="Walk T."/>
            <person name="White J."/>
            <person name="Yandava C."/>
            <person name="Izard J."/>
            <person name="Baranova O.V."/>
            <person name="Blanton J.M."/>
            <person name="Tanner A.C."/>
            <person name="Dewhirst F.E."/>
            <person name="Haas B."/>
            <person name="Nusbaum C."/>
            <person name="Birren B."/>
        </authorList>
    </citation>
    <scope>NUCLEOTIDE SEQUENCE [LARGE SCALE GENOMIC DNA]</scope>
    <source>
        <strain evidence="1">1-1 BBBD Race 1</strain>
    </source>
</reference>
<dbReference type="VEuPathDB" id="FungiDB:PTTG_11697"/>
<dbReference type="Proteomes" id="UP000005240">
    <property type="component" value="Unassembled WGS sequence"/>
</dbReference>
<organism evidence="1">
    <name type="scientific">Puccinia triticina (isolate 1-1 / race 1 (BBBD))</name>
    <name type="common">Brown leaf rust fungus</name>
    <dbReference type="NCBI Taxonomy" id="630390"/>
    <lineage>
        <taxon>Eukaryota</taxon>
        <taxon>Fungi</taxon>
        <taxon>Dikarya</taxon>
        <taxon>Basidiomycota</taxon>
        <taxon>Pucciniomycotina</taxon>
        <taxon>Pucciniomycetes</taxon>
        <taxon>Pucciniales</taxon>
        <taxon>Pucciniaceae</taxon>
        <taxon>Puccinia</taxon>
    </lineage>
</organism>
<dbReference type="OrthoDB" id="2505963at2759"/>
<evidence type="ECO:0000313" key="1">
    <source>
        <dbReference type="EMBL" id="OAV88107.1"/>
    </source>
</evidence>
<gene>
    <name evidence="1" type="ORF">PTTG_11697</name>
</gene>
<dbReference type="EMBL" id="ADAS02000213">
    <property type="protein sequence ID" value="OAV88107.1"/>
    <property type="molecule type" value="Genomic_DNA"/>
</dbReference>
<keyword evidence="3" id="KW-1185">Reference proteome</keyword>
<dbReference type="AlphaFoldDB" id="A0A180G5Z8"/>
<dbReference type="EnsemblFungi" id="PTTG_11697-t43_1">
    <property type="protein sequence ID" value="PTTG_11697-t43_1-p1"/>
    <property type="gene ID" value="PTTG_11697"/>
</dbReference>
<reference evidence="1" key="2">
    <citation type="submission" date="2016-05" db="EMBL/GenBank/DDBJ databases">
        <title>Comparative analysis highlights variable genome content of wheat rusts and divergence of the mating loci.</title>
        <authorList>
            <person name="Cuomo C.A."/>
            <person name="Bakkeren G."/>
            <person name="Szabo L."/>
            <person name="Khalil H."/>
            <person name="Joly D."/>
            <person name="Goldberg J."/>
            <person name="Young S."/>
            <person name="Zeng Q."/>
            <person name="Fellers J."/>
        </authorList>
    </citation>
    <scope>NUCLEOTIDE SEQUENCE [LARGE SCALE GENOMIC DNA]</scope>
    <source>
        <strain evidence="1">1-1 BBBD Race 1</strain>
    </source>
</reference>
<proteinExistence type="predicted"/>
<accession>A0A180G5Z8</accession>
<reference evidence="2" key="4">
    <citation type="submission" date="2025-05" db="UniProtKB">
        <authorList>
            <consortium name="EnsemblFungi"/>
        </authorList>
    </citation>
    <scope>IDENTIFICATION</scope>
    <source>
        <strain evidence="2">isolate 1-1 / race 1 (BBBD)</strain>
    </source>
</reference>
<evidence type="ECO:0000313" key="2">
    <source>
        <dbReference type="EnsemblFungi" id="PTTG_11697-t43_1-p1"/>
    </source>
</evidence>
<name>A0A180G5Z8_PUCT1</name>
<evidence type="ECO:0000313" key="3">
    <source>
        <dbReference type="Proteomes" id="UP000005240"/>
    </source>
</evidence>
<protein>
    <submittedName>
        <fullName evidence="1 2">Uncharacterized protein</fullName>
    </submittedName>
</protein>
<reference evidence="2 3" key="3">
    <citation type="journal article" date="2017" name="G3 (Bethesda)">
        <title>Comparative analysis highlights variable genome content of wheat rusts and divergence of the mating loci.</title>
        <authorList>
            <person name="Cuomo C.A."/>
            <person name="Bakkeren G."/>
            <person name="Khalil H.B."/>
            <person name="Panwar V."/>
            <person name="Joly D."/>
            <person name="Linning R."/>
            <person name="Sakthikumar S."/>
            <person name="Song X."/>
            <person name="Adiconis X."/>
            <person name="Fan L."/>
            <person name="Goldberg J.M."/>
            <person name="Levin J.Z."/>
            <person name="Young S."/>
            <person name="Zeng Q."/>
            <person name="Anikster Y."/>
            <person name="Bruce M."/>
            <person name="Wang M."/>
            <person name="Yin C."/>
            <person name="McCallum B."/>
            <person name="Szabo L.J."/>
            <person name="Hulbert S."/>
            <person name="Chen X."/>
            <person name="Fellers J.P."/>
        </authorList>
    </citation>
    <scope>NUCLEOTIDE SEQUENCE</scope>
    <source>
        <strain evidence="2">isolate 1-1 / race 1 (BBBD)</strain>
        <strain evidence="3">Isolate 1-1 / race 1 (BBBD)</strain>
    </source>
</reference>